<reference evidence="1 2" key="1">
    <citation type="submission" date="2019-07" db="EMBL/GenBank/DDBJ databases">
        <title>Genomic Encyclopedia of Archaeal and Bacterial Type Strains, Phase II (KMG-II): from individual species to whole genera.</title>
        <authorList>
            <person name="Goeker M."/>
        </authorList>
    </citation>
    <scope>NUCLEOTIDE SEQUENCE [LARGE SCALE GENOMIC DNA]</scope>
    <source>
        <strain evidence="1 2">DSM 21935</strain>
    </source>
</reference>
<accession>A0A5D3YFC0</accession>
<dbReference type="PANTHER" id="PTHR17985:SF8">
    <property type="entry name" value="TRANSPORT AND GOLGI ORGANIZATION PROTEIN 2 HOMOLOG"/>
    <property type="match status" value="1"/>
</dbReference>
<dbReference type="AlphaFoldDB" id="A0A5D3YFC0"/>
<dbReference type="Pfam" id="PF05742">
    <property type="entry name" value="TANGO2"/>
    <property type="match status" value="1"/>
</dbReference>
<dbReference type="EMBL" id="VNHY01000004">
    <property type="protein sequence ID" value="TYP92177.1"/>
    <property type="molecule type" value="Genomic_DNA"/>
</dbReference>
<gene>
    <name evidence="1" type="ORF">LX73_2428</name>
</gene>
<protein>
    <submittedName>
        <fullName evidence="1">Putative conserved protein, contains NRDE domain</fullName>
    </submittedName>
</protein>
<dbReference type="Proteomes" id="UP000324595">
    <property type="component" value="Unassembled WGS sequence"/>
</dbReference>
<proteinExistence type="predicted"/>
<evidence type="ECO:0000313" key="1">
    <source>
        <dbReference type="EMBL" id="TYP92177.1"/>
    </source>
</evidence>
<comment type="caution">
    <text evidence="1">The sequence shown here is derived from an EMBL/GenBank/DDBJ whole genome shotgun (WGS) entry which is preliminary data.</text>
</comment>
<organism evidence="1 2">
    <name type="scientific">Fodinibius salinus</name>
    <dbReference type="NCBI Taxonomy" id="860790"/>
    <lineage>
        <taxon>Bacteria</taxon>
        <taxon>Pseudomonadati</taxon>
        <taxon>Balneolota</taxon>
        <taxon>Balneolia</taxon>
        <taxon>Balneolales</taxon>
        <taxon>Balneolaceae</taxon>
        <taxon>Fodinibius</taxon>
    </lineage>
</organism>
<name>A0A5D3YFC0_9BACT</name>
<dbReference type="InterPro" id="IPR008551">
    <property type="entry name" value="TANGO2"/>
</dbReference>
<dbReference type="OrthoDB" id="4380123at2"/>
<sequence>MCLIAFAYKQHPTYNLIFAANRDENYNRPTCAAQFWDDYPTLLAGKDLKAGGTWMGITKQGRFAALTNYRDPSIQKENPPSRGELALDFLKTSDTPMNYLRNIHSKANQYMGFNLLAGTIDQIGYYSNQQDNAHQLNSGLYGLSNHLLDTSWPKVNRAKENLRYLIKNKQISEQALFDLLADDQQAPDDKLPDTGISKEVEKQVSPVFIKSDNYGTRCSTVLLIDKDGVVTFTERRFQPGTLKVEDENQYRFSIDPNPAM</sequence>
<dbReference type="RefSeq" id="WP_148899735.1">
    <property type="nucleotide sequence ID" value="NZ_VNHY01000004.1"/>
</dbReference>
<keyword evidence="2" id="KW-1185">Reference proteome</keyword>
<evidence type="ECO:0000313" key="2">
    <source>
        <dbReference type="Proteomes" id="UP000324595"/>
    </source>
</evidence>
<dbReference type="PANTHER" id="PTHR17985">
    <property type="entry name" value="SER/THR-RICH PROTEIN T10 IN DGCR REGION"/>
    <property type="match status" value="1"/>
</dbReference>